<reference evidence="1 2" key="1">
    <citation type="submission" date="2023-08" db="EMBL/GenBank/DDBJ databases">
        <authorList>
            <person name="Girao M."/>
            <person name="Carvalho M.F."/>
        </authorList>
    </citation>
    <scope>NUCLEOTIDE SEQUENCE [LARGE SCALE GENOMIC DNA]</scope>
    <source>
        <strain evidence="1 2">CC-R104</strain>
    </source>
</reference>
<name>A0ABU7K0A1_9NOCA</name>
<keyword evidence="2" id="KW-1185">Reference proteome</keyword>
<organism evidence="1 2">
    <name type="scientific">Rhodococcus chondri</name>
    <dbReference type="NCBI Taxonomy" id="3065941"/>
    <lineage>
        <taxon>Bacteria</taxon>
        <taxon>Bacillati</taxon>
        <taxon>Actinomycetota</taxon>
        <taxon>Actinomycetes</taxon>
        <taxon>Mycobacteriales</taxon>
        <taxon>Nocardiaceae</taxon>
        <taxon>Rhodococcus</taxon>
    </lineage>
</organism>
<gene>
    <name evidence="1" type="ORF">Q8814_26410</name>
</gene>
<comment type="caution">
    <text evidence="1">The sequence shown here is derived from an EMBL/GenBank/DDBJ whole genome shotgun (WGS) entry which is preliminary data.</text>
</comment>
<accession>A0ABU7K0A1</accession>
<evidence type="ECO:0000313" key="2">
    <source>
        <dbReference type="Proteomes" id="UP001331936"/>
    </source>
</evidence>
<dbReference type="SUPFAM" id="SSF55874">
    <property type="entry name" value="ATPase domain of HSP90 chaperone/DNA topoisomerase II/histidine kinase"/>
    <property type="match status" value="1"/>
</dbReference>
<feature type="non-terminal residue" evidence="1">
    <location>
        <position position="146"/>
    </location>
</feature>
<evidence type="ECO:0000313" key="1">
    <source>
        <dbReference type="EMBL" id="MEE2035590.1"/>
    </source>
</evidence>
<dbReference type="EMBL" id="JAUZMZ010000403">
    <property type="protein sequence ID" value="MEE2035590.1"/>
    <property type="molecule type" value="Genomic_DNA"/>
</dbReference>
<proteinExistence type="predicted"/>
<dbReference type="NCBIfam" id="NF047352">
    <property type="entry name" value="P_loop_sacsin"/>
    <property type="match status" value="1"/>
</dbReference>
<dbReference type="InterPro" id="IPR036890">
    <property type="entry name" value="HATPase_C_sf"/>
</dbReference>
<dbReference type="GO" id="GO:0005524">
    <property type="term" value="F:ATP binding"/>
    <property type="evidence" value="ECO:0007669"/>
    <property type="project" value="UniProtKB-KW"/>
</dbReference>
<dbReference type="RefSeq" id="WP_408015992.1">
    <property type="nucleotide sequence ID" value="NZ_JAUZMZ010000403.1"/>
</dbReference>
<sequence>MSRPHPAESFGTAALRDGLGSAWRSSPTRLREDAATEAALVRAGYRDRVLTELAQNAADAASRAAVAGTLRVWCEGTELHVANTGEPLDEAGVQALTALRASSKAGGVGRFGVGFTAVLSVADEGEIRSRTGSVRFSAADTRSLRA</sequence>
<dbReference type="Gene3D" id="3.30.565.10">
    <property type="entry name" value="Histidine kinase-like ATPase, C-terminal domain"/>
    <property type="match status" value="1"/>
</dbReference>
<protein>
    <submittedName>
        <fullName evidence="1">ATP-binding protein</fullName>
    </submittedName>
</protein>
<dbReference type="Proteomes" id="UP001331936">
    <property type="component" value="Unassembled WGS sequence"/>
</dbReference>
<keyword evidence="1" id="KW-0547">Nucleotide-binding</keyword>
<keyword evidence="1" id="KW-0067">ATP-binding</keyword>